<keyword evidence="4" id="KW-0496">Mitochondrion</keyword>
<dbReference type="InterPro" id="IPR000352">
    <property type="entry name" value="Pep_chain_release_fac_I"/>
</dbReference>
<evidence type="ECO:0000256" key="5">
    <source>
        <dbReference type="SAM" id="MobiDB-lite"/>
    </source>
</evidence>
<reference evidence="7 9" key="1">
    <citation type="journal article" date="2012" name="Nature">
        <title>Algal genomes reveal evolutionary mosaicism and the fate of nucleomorphs.</title>
        <authorList>
            <consortium name="DOE Joint Genome Institute"/>
            <person name="Curtis B.A."/>
            <person name="Tanifuji G."/>
            <person name="Burki F."/>
            <person name="Gruber A."/>
            <person name="Irimia M."/>
            <person name="Maruyama S."/>
            <person name="Arias M.C."/>
            <person name="Ball S.G."/>
            <person name="Gile G.H."/>
            <person name="Hirakawa Y."/>
            <person name="Hopkins J.F."/>
            <person name="Kuo A."/>
            <person name="Rensing S.A."/>
            <person name="Schmutz J."/>
            <person name="Symeonidi A."/>
            <person name="Elias M."/>
            <person name="Eveleigh R.J."/>
            <person name="Herman E.K."/>
            <person name="Klute M.J."/>
            <person name="Nakayama T."/>
            <person name="Obornik M."/>
            <person name="Reyes-Prieto A."/>
            <person name="Armbrust E.V."/>
            <person name="Aves S.J."/>
            <person name="Beiko R.G."/>
            <person name="Coutinho P."/>
            <person name="Dacks J.B."/>
            <person name="Durnford D.G."/>
            <person name="Fast N.M."/>
            <person name="Green B.R."/>
            <person name="Grisdale C.J."/>
            <person name="Hempel F."/>
            <person name="Henrissat B."/>
            <person name="Hoppner M.P."/>
            <person name="Ishida K."/>
            <person name="Kim E."/>
            <person name="Koreny L."/>
            <person name="Kroth P.G."/>
            <person name="Liu Y."/>
            <person name="Malik S.B."/>
            <person name="Maier U.G."/>
            <person name="McRose D."/>
            <person name="Mock T."/>
            <person name="Neilson J.A."/>
            <person name="Onodera N.T."/>
            <person name="Poole A.M."/>
            <person name="Pritham E.J."/>
            <person name="Richards T.A."/>
            <person name="Rocap G."/>
            <person name="Roy S.W."/>
            <person name="Sarai C."/>
            <person name="Schaack S."/>
            <person name="Shirato S."/>
            <person name="Slamovits C.H."/>
            <person name="Spencer D.F."/>
            <person name="Suzuki S."/>
            <person name="Worden A.Z."/>
            <person name="Zauner S."/>
            <person name="Barry K."/>
            <person name="Bell C."/>
            <person name="Bharti A.K."/>
            <person name="Crow J.A."/>
            <person name="Grimwood J."/>
            <person name="Kramer R."/>
            <person name="Lindquist E."/>
            <person name="Lucas S."/>
            <person name="Salamov A."/>
            <person name="McFadden G.I."/>
            <person name="Lane C.E."/>
            <person name="Keeling P.J."/>
            <person name="Gray M.W."/>
            <person name="Grigoriev I.V."/>
            <person name="Archibald J.M."/>
        </authorList>
    </citation>
    <scope>NUCLEOTIDE SEQUENCE</scope>
    <source>
        <strain evidence="7 9">CCMP2712</strain>
    </source>
</reference>
<feature type="compositionally biased region" description="Basic residues" evidence="5">
    <location>
        <begin position="124"/>
        <end position="138"/>
    </location>
</feature>
<dbReference type="PANTHER" id="PTHR46203:SF1">
    <property type="entry name" value="MITOCHONDRIAL TRANSLATION RELEASE FACTOR IN RESCUE"/>
    <property type="match status" value="1"/>
</dbReference>
<comment type="subcellular location">
    <subcellularLocation>
        <location evidence="1">Mitochondrion</location>
    </subcellularLocation>
</comment>
<dbReference type="PaxDb" id="55529-EKX33906"/>
<evidence type="ECO:0000256" key="4">
    <source>
        <dbReference type="ARBA" id="ARBA00023128"/>
    </source>
</evidence>
<dbReference type="EMBL" id="JH993125">
    <property type="protein sequence ID" value="EKX33906.1"/>
    <property type="molecule type" value="Genomic_DNA"/>
</dbReference>
<organism evidence="7">
    <name type="scientific">Guillardia theta (strain CCMP2712)</name>
    <name type="common">Cryptophyte</name>
    <dbReference type="NCBI Taxonomy" id="905079"/>
    <lineage>
        <taxon>Eukaryota</taxon>
        <taxon>Cryptophyceae</taxon>
        <taxon>Pyrenomonadales</taxon>
        <taxon>Geminigeraceae</taxon>
        <taxon>Guillardia</taxon>
    </lineage>
</organism>
<dbReference type="Gene3D" id="3.30.160.20">
    <property type="match status" value="1"/>
</dbReference>
<sequence>MLVSPAGGTRLPASTAMRISLNRYHNFDISQGKVDALFDKIEELGIKLEEIEESFVRGSGAGGQKINKTANNVQMKHLPTGLQVSCQREREREKNRFIALRQLVEKIEAARSGSGMSKDDAAAIKKRKQKARRKRRSKSAAERQEGGEGEGESYSEDDDDVDGEEVRS</sequence>
<dbReference type="SUPFAM" id="SSF75620">
    <property type="entry name" value="Release factor"/>
    <property type="match status" value="1"/>
</dbReference>
<reference evidence="9" key="2">
    <citation type="submission" date="2012-11" db="EMBL/GenBank/DDBJ databases">
        <authorList>
            <person name="Kuo A."/>
            <person name="Curtis B.A."/>
            <person name="Tanifuji G."/>
            <person name="Burki F."/>
            <person name="Gruber A."/>
            <person name="Irimia M."/>
            <person name="Maruyama S."/>
            <person name="Arias M.C."/>
            <person name="Ball S.G."/>
            <person name="Gile G.H."/>
            <person name="Hirakawa Y."/>
            <person name="Hopkins J.F."/>
            <person name="Rensing S.A."/>
            <person name="Schmutz J."/>
            <person name="Symeonidi A."/>
            <person name="Elias M."/>
            <person name="Eveleigh R.J."/>
            <person name="Herman E.K."/>
            <person name="Klute M.J."/>
            <person name="Nakayama T."/>
            <person name="Obornik M."/>
            <person name="Reyes-Prieto A."/>
            <person name="Armbrust E.V."/>
            <person name="Aves S.J."/>
            <person name="Beiko R.G."/>
            <person name="Coutinho P."/>
            <person name="Dacks J.B."/>
            <person name="Durnford D.G."/>
            <person name="Fast N.M."/>
            <person name="Green B.R."/>
            <person name="Grisdale C."/>
            <person name="Hempe F."/>
            <person name="Henrissat B."/>
            <person name="Hoppner M.P."/>
            <person name="Ishida K.-I."/>
            <person name="Kim E."/>
            <person name="Koreny L."/>
            <person name="Kroth P.G."/>
            <person name="Liu Y."/>
            <person name="Malik S.-B."/>
            <person name="Maier U.G."/>
            <person name="McRose D."/>
            <person name="Mock T."/>
            <person name="Neilson J.A."/>
            <person name="Onodera N.T."/>
            <person name="Poole A.M."/>
            <person name="Pritham E.J."/>
            <person name="Richards T.A."/>
            <person name="Rocap G."/>
            <person name="Roy S.W."/>
            <person name="Sarai C."/>
            <person name="Schaack S."/>
            <person name="Shirato S."/>
            <person name="Slamovits C.H."/>
            <person name="Spencer D.F."/>
            <person name="Suzuki S."/>
            <person name="Worden A.Z."/>
            <person name="Zauner S."/>
            <person name="Barry K."/>
            <person name="Bell C."/>
            <person name="Bharti A.K."/>
            <person name="Crow J.A."/>
            <person name="Grimwood J."/>
            <person name="Kramer R."/>
            <person name="Lindquist E."/>
            <person name="Lucas S."/>
            <person name="Salamov A."/>
            <person name="McFadden G.I."/>
            <person name="Lane C.E."/>
            <person name="Keeling P.J."/>
            <person name="Gray M.W."/>
            <person name="Grigoriev I.V."/>
            <person name="Archibald J.M."/>
        </authorList>
    </citation>
    <scope>NUCLEOTIDE SEQUENCE</scope>
    <source>
        <strain evidence="9">CCMP2712</strain>
    </source>
</reference>
<gene>
    <name evidence="7" type="ORF">GUITHDRAFT_119889</name>
</gene>
<dbReference type="OMA" id="INKRSTC"/>
<comment type="similarity">
    <text evidence="2">Belongs to the prokaryotic/mitochondrial release factor family.</text>
</comment>
<keyword evidence="9" id="KW-1185">Reference proteome</keyword>
<evidence type="ECO:0000256" key="1">
    <source>
        <dbReference type="ARBA" id="ARBA00004173"/>
    </source>
</evidence>
<dbReference type="Proteomes" id="UP000011087">
    <property type="component" value="Unassembled WGS sequence"/>
</dbReference>
<dbReference type="OrthoDB" id="277888at2759"/>
<evidence type="ECO:0000259" key="6">
    <source>
        <dbReference type="Pfam" id="PF00472"/>
    </source>
</evidence>
<dbReference type="eggNOG" id="KOG2726">
    <property type="taxonomic scope" value="Eukaryota"/>
</dbReference>
<dbReference type="KEGG" id="gtt:GUITHDRAFT_119889"/>
<dbReference type="InterPro" id="IPR045853">
    <property type="entry name" value="Pep_chain_release_fac_I_sf"/>
</dbReference>
<dbReference type="RefSeq" id="XP_005820886.1">
    <property type="nucleotide sequence ID" value="XM_005820829.1"/>
</dbReference>
<keyword evidence="3" id="KW-0809">Transit peptide</keyword>
<dbReference type="HOGENOM" id="CLU_089470_4_3_1"/>
<reference evidence="8" key="3">
    <citation type="submission" date="2016-03" db="UniProtKB">
        <authorList>
            <consortium name="EnsemblProtists"/>
        </authorList>
    </citation>
    <scope>IDENTIFICATION</scope>
</reference>
<feature type="compositionally biased region" description="Acidic residues" evidence="5">
    <location>
        <begin position="147"/>
        <end position="168"/>
    </location>
</feature>
<feature type="domain" description="Prokaryotic-type class I peptide chain release factors" evidence="6">
    <location>
        <begin position="41"/>
        <end position="140"/>
    </location>
</feature>
<dbReference type="GO" id="GO:0005739">
    <property type="term" value="C:mitochondrion"/>
    <property type="evidence" value="ECO:0007669"/>
    <property type="project" value="UniProtKB-SubCell"/>
</dbReference>
<proteinExistence type="inferred from homology"/>
<dbReference type="EnsemblProtists" id="EKX33906">
    <property type="protein sequence ID" value="EKX33906"/>
    <property type="gene ID" value="GUITHDRAFT_119889"/>
</dbReference>
<dbReference type="PANTHER" id="PTHR46203">
    <property type="entry name" value="PROBABLE PEPTIDE CHAIN RELEASE FACTOR C12ORF65"/>
    <property type="match status" value="1"/>
</dbReference>
<dbReference type="AlphaFoldDB" id="L1ICD7"/>
<dbReference type="Pfam" id="PF00472">
    <property type="entry name" value="RF-1"/>
    <property type="match status" value="1"/>
</dbReference>
<dbReference type="GO" id="GO:0003747">
    <property type="term" value="F:translation release factor activity"/>
    <property type="evidence" value="ECO:0007669"/>
    <property type="project" value="InterPro"/>
</dbReference>
<evidence type="ECO:0000256" key="3">
    <source>
        <dbReference type="ARBA" id="ARBA00022946"/>
    </source>
</evidence>
<dbReference type="InterPro" id="IPR052405">
    <property type="entry name" value="Mito_Transl_Release_Factor"/>
</dbReference>
<accession>L1ICD7</accession>
<evidence type="ECO:0000313" key="9">
    <source>
        <dbReference type="Proteomes" id="UP000011087"/>
    </source>
</evidence>
<name>L1ICD7_GUITC</name>
<evidence type="ECO:0000313" key="8">
    <source>
        <dbReference type="EnsemblProtists" id="EKX33906"/>
    </source>
</evidence>
<dbReference type="GeneID" id="17290644"/>
<feature type="region of interest" description="Disordered" evidence="5">
    <location>
        <begin position="109"/>
        <end position="168"/>
    </location>
</feature>
<evidence type="ECO:0000256" key="2">
    <source>
        <dbReference type="ARBA" id="ARBA00010835"/>
    </source>
</evidence>
<evidence type="ECO:0000313" key="7">
    <source>
        <dbReference type="EMBL" id="EKX33906.1"/>
    </source>
</evidence>
<protein>
    <recommendedName>
        <fullName evidence="6">Prokaryotic-type class I peptide chain release factors domain-containing protein</fullName>
    </recommendedName>
</protein>